<dbReference type="GO" id="GO:0047545">
    <property type="term" value="F:(S)-2-hydroxyglutarate dehydrogenase activity"/>
    <property type="evidence" value="ECO:0007669"/>
    <property type="project" value="UniProtKB-ARBA"/>
</dbReference>
<evidence type="ECO:0000259" key="5">
    <source>
        <dbReference type="Pfam" id="PF00389"/>
    </source>
</evidence>
<dbReference type="PROSITE" id="PS00670">
    <property type="entry name" value="D_2_HYDROXYACID_DH_2"/>
    <property type="match status" value="1"/>
</dbReference>
<evidence type="ECO:0000256" key="2">
    <source>
        <dbReference type="ARBA" id="ARBA00023002"/>
    </source>
</evidence>
<dbReference type="Gene3D" id="3.40.50.720">
    <property type="entry name" value="NAD(P)-binding Rossmann-like Domain"/>
    <property type="match status" value="2"/>
</dbReference>
<name>A0A846QT65_9FLAO</name>
<evidence type="ECO:0000259" key="6">
    <source>
        <dbReference type="Pfam" id="PF02826"/>
    </source>
</evidence>
<dbReference type="FunFam" id="3.40.50.720:FF:000041">
    <property type="entry name" value="D-3-phosphoglycerate dehydrogenase"/>
    <property type="match status" value="1"/>
</dbReference>
<keyword evidence="3" id="KW-0520">NAD</keyword>
<dbReference type="EMBL" id="JAATJJ010000002">
    <property type="protein sequence ID" value="NJB72156.1"/>
    <property type="molecule type" value="Genomic_DNA"/>
</dbReference>
<feature type="domain" description="D-isomer specific 2-hydroxyacid dehydrogenase NAD-binding" evidence="6">
    <location>
        <begin position="109"/>
        <end position="297"/>
    </location>
</feature>
<dbReference type="CDD" id="cd12183">
    <property type="entry name" value="LDH_like_2"/>
    <property type="match status" value="1"/>
</dbReference>
<dbReference type="GO" id="GO:0004617">
    <property type="term" value="F:phosphoglycerate dehydrogenase activity"/>
    <property type="evidence" value="ECO:0007669"/>
    <property type="project" value="UniProtKB-ARBA"/>
</dbReference>
<reference evidence="7 8" key="1">
    <citation type="submission" date="2020-03" db="EMBL/GenBank/DDBJ databases">
        <title>Genomic Encyclopedia of Type Strains, Phase IV (KMG-IV): sequencing the most valuable type-strain genomes for metagenomic binning, comparative biology and taxonomic classification.</title>
        <authorList>
            <person name="Goeker M."/>
        </authorList>
    </citation>
    <scope>NUCLEOTIDE SEQUENCE [LARGE SCALE GENOMIC DNA]</scope>
    <source>
        <strain evidence="7 8">DSM 29762</strain>
    </source>
</reference>
<dbReference type="SUPFAM" id="SSF52283">
    <property type="entry name" value="Formate/glycerate dehydrogenase catalytic domain-like"/>
    <property type="match status" value="1"/>
</dbReference>
<protein>
    <submittedName>
        <fullName evidence="7">D-lactate dehydrogenase</fullName>
        <ecNumber evidence="7">1.1.1.28</ecNumber>
    </submittedName>
</protein>
<dbReference type="InterPro" id="IPR058205">
    <property type="entry name" value="D-LDH-like"/>
</dbReference>
<sequence>MKLLVYSAKDYEIPFLDKARDERIRTTYTSAALDSQTALQAAGFDAISIFSGDDACLLVLEKLKALGVKYITLRSVGYNNIHVKSAKRLGLKVANAPNYSPHSIAEFAMGLLLSINRKIAIANTQVHKYNFSQDKLLGFNLRGKTVGLVGTGRIGKVMAKLVHGFECNIIAHDLISDTNLVNEYGVEYMSLENLCKNSDIISLHLPLTQETHHLLGREEFKIMKSTAILVNTARGAVVNTKALINSIEKKEIAAYATDVYEKEKGTFFRDNSKTGISDEMLKKLLSFENVLLTPHQAFVTHEALEKIAETTYFNLTCWLEGKECENELGYETLIS</sequence>
<dbReference type="InterPro" id="IPR036291">
    <property type="entry name" value="NAD(P)-bd_dom_sf"/>
</dbReference>
<accession>A0A846QT65</accession>
<evidence type="ECO:0000256" key="4">
    <source>
        <dbReference type="RuleBase" id="RU003719"/>
    </source>
</evidence>
<dbReference type="InterPro" id="IPR029753">
    <property type="entry name" value="D-isomer_DH_CS"/>
</dbReference>
<keyword evidence="2 4" id="KW-0560">Oxidoreductase</keyword>
<gene>
    <name evidence="7" type="ORF">GGR42_002647</name>
</gene>
<dbReference type="GO" id="GO:0008720">
    <property type="term" value="F:D-lactate dehydrogenase (NAD+) activity"/>
    <property type="evidence" value="ECO:0007669"/>
    <property type="project" value="UniProtKB-EC"/>
</dbReference>
<dbReference type="AlphaFoldDB" id="A0A846QT65"/>
<evidence type="ECO:0000256" key="3">
    <source>
        <dbReference type="ARBA" id="ARBA00023027"/>
    </source>
</evidence>
<organism evidence="7 8">
    <name type="scientific">Saonia flava</name>
    <dbReference type="NCBI Taxonomy" id="523696"/>
    <lineage>
        <taxon>Bacteria</taxon>
        <taxon>Pseudomonadati</taxon>
        <taxon>Bacteroidota</taxon>
        <taxon>Flavobacteriia</taxon>
        <taxon>Flavobacteriales</taxon>
        <taxon>Flavobacteriaceae</taxon>
        <taxon>Saonia</taxon>
    </lineage>
</organism>
<dbReference type="Proteomes" id="UP000590442">
    <property type="component" value="Unassembled WGS sequence"/>
</dbReference>
<evidence type="ECO:0000256" key="1">
    <source>
        <dbReference type="ARBA" id="ARBA00005854"/>
    </source>
</evidence>
<dbReference type="InterPro" id="IPR006140">
    <property type="entry name" value="D-isomer_DH_NAD-bd"/>
</dbReference>
<proteinExistence type="inferred from homology"/>
<dbReference type="GO" id="GO:0051287">
    <property type="term" value="F:NAD binding"/>
    <property type="evidence" value="ECO:0007669"/>
    <property type="project" value="InterPro"/>
</dbReference>
<dbReference type="Pfam" id="PF02826">
    <property type="entry name" value="2-Hacid_dh_C"/>
    <property type="match status" value="1"/>
</dbReference>
<dbReference type="RefSeq" id="WP_167964890.1">
    <property type="nucleotide sequence ID" value="NZ_JAATJJ010000002.1"/>
</dbReference>
<evidence type="ECO:0000313" key="8">
    <source>
        <dbReference type="Proteomes" id="UP000590442"/>
    </source>
</evidence>
<keyword evidence="8" id="KW-1185">Reference proteome</keyword>
<dbReference type="Pfam" id="PF00389">
    <property type="entry name" value="2-Hacid_dh"/>
    <property type="match status" value="1"/>
</dbReference>
<dbReference type="EC" id="1.1.1.28" evidence="7"/>
<comment type="similarity">
    <text evidence="1 4">Belongs to the D-isomer specific 2-hydroxyacid dehydrogenase family.</text>
</comment>
<dbReference type="GO" id="GO:0006564">
    <property type="term" value="P:L-serine biosynthetic process"/>
    <property type="evidence" value="ECO:0007669"/>
    <property type="project" value="UniProtKB-ARBA"/>
</dbReference>
<dbReference type="SUPFAM" id="SSF51735">
    <property type="entry name" value="NAD(P)-binding Rossmann-fold domains"/>
    <property type="match status" value="1"/>
</dbReference>
<evidence type="ECO:0000313" key="7">
    <source>
        <dbReference type="EMBL" id="NJB72156.1"/>
    </source>
</evidence>
<dbReference type="InterPro" id="IPR006139">
    <property type="entry name" value="D-isomer_2_OHA_DH_cat_dom"/>
</dbReference>
<comment type="caution">
    <text evidence="7">The sequence shown here is derived from an EMBL/GenBank/DDBJ whole genome shotgun (WGS) entry which is preliminary data.</text>
</comment>
<feature type="domain" description="D-isomer specific 2-hydroxyacid dehydrogenase catalytic" evidence="5">
    <location>
        <begin position="4"/>
        <end position="327"/>
    </location>
</feature>
<dbReference type="PROSITE" id="PS00671">
    <property type="entry name" value="D_2_HYDROXYACID_DH_3"/>
    <property type="match status" value="1"/>
</dbReference>
<dbReference type="PANTHER" id="PTHR43026">
    <property type="entry name" value="2-HYDROXYACID DEHYDROGENASE HOMOLOG 1-RELATED"/>
    <property type="match status" value="1"/>
</dbReference>
<dbReference type="PANTHER" id="PTHR43026:SF1">
    <property type="entry name" value="2-HYDROXYACID DEHYDROGENASE HOMOLOG 1-RELATED"/>
    <property type="match status" value="1"/>
</dbReference>